<sequence>MTYSLDPGSEVPDIEIKSDPAFNKAFEVQSNRPHEIQNALTPDLRLFLLSDAAFEPSDRIFTKNLFLEWTGDTLVAHRNTLEKEEGFRIILDRTLDIYNMLLKLT</sequence>
<name>A0ABV6YUA1_UNCC1</name>
<protein>
    <submittedName>
        <fullName evidence="1">Uncharacterized protein</fullName>
    </submittedName>
</protein>
<gene>
    <name evidence="1" type="ORF">ACFL27_06210</name>
</gene>
<accession>A0ABV6YUA1</accession>
<dbReference type="Proteomes" id="UP001594351">
    <property type="component" value="Unassembled WGS sequence"/>
</dbReference>
<proteinExistence type="predicted"/>
<evidence type="ECO:0000313" key="1">
    <source>
        <dbReference type="EMBL" id="MFC1849784.1"/>
    </source>
</evidence>
<dbReference type="EMBL" id="JBHPBY010000059">
    <property type="protein sequence ID" value="MFC1849784.1"/>
    <property type="molecule type" value="Genomic_DNA"/>
</dbReference>
<evidence type="ECO:0000313" key="2">
    <source>
        <dbReference type="Proteomes" id="UP001594351"/>
    </source>
</evidence>
<keyword evidence="2" id="KW-1185">Reference proteome</keyword>
<comment type="caution">
    <text evidence="1">The sequence shown here is derived from an EMBL/GenBank/DDBJ whole genome shotgun (WGS) entry which is preliminary data.</text>
</comment>
<organism evidence="1 2">
    <name type="scientific">candidate division CSSED10-310 bacterium</name>
    <dbReference type="NCBI Taxonomy" id="2855610"/>
    <lineage>
        <taxon>Bacteria</taxon>
        <taxon>Bacteria division CSSED10-310</taxon>
    </lineage>
</organism>
<reference evidence="1 2" key="1">
    <citation type="submission" date="2024-09" db="EMBL/GenBank/DDBJ databases">
        <title>Laminarin stimulates single cell rates of sulfate reduction while oxygen inhibits transcriptomic activity in coastal marine sediment.</title>
        <authorList>
            <person name="Lindsay M."/>
            <person name="Orcutt B."/>
            <person name="Emerson D."/>
            <person name="Stepanauskas R."/>
            <person name="D'Angelo T."/>
        </authorList>
    </citation>
    <scope>NUCLEOTIDE SEQUENCE [LARGE SCALE GENOMIC DNA]</scope>
    <source>
        <strain evidence="1">SAG AM-311-K15</strain>
    </source>
</reference>